<dbReference type="Proteomes" id="UP000037035">
    <property type="component" value="Unassembled WGS sequence"/>
</dbReference>
<name>A0A0L6VGS4_9BASI</name>
<dbReference type="VEuPathDB" id="FungiDB:VP01_1633g1"/>
<sequence length="107" mass="12307">MVGVTREASWDFLHVNCRQLSKLVVVSLRVYIKNYHKFTREKQLELINSLINLDKNFLASHFNKFFLIFSESLSLTSPPAGKTHRQMKNLILAAAEKSDKLGACKIR</sequence>
<organism evidence="1 2">
    <name type="scientific">Puccinia sorghi</name>
    <dbReference type="NCBI Taxonomy" id="27349"/>
    <lineage>
        <taxon>Eukaryota</taxon>
        <taxon>Fungi</taxon>
        <taxon>Dikarya</taxon>
        <taxon>Basidiomycota</taxon>
        <taxon>Pucciniomycotina</taxon>
        <taxon>Pucciniomycetes</taxon>
        <taxon>Pucciniales</taxon>
        <taxon>Pucciniaceae</taxon>
        <taxon>Puccinia</taxon>
    </lineage>
</organism>
<keyword evidence="2" id="KW-1185">Reference proteome</keyword>
<evidence type="ECO:0000313" key="2">
    <source>
        <dbReference type="Proteomes" id="UP000037035"/>
    </source>
</evidence>
<accession>A0A0L6VGS4</accession>
<dbReference type="AlphaFoldDB" id="A0A0L6VGS4"/>
<protein>
    <submittedName>
        <fullName evidence="1">Uncharacterized protein</fullName>
    </submittedName>
</protein>
<reference evidence="1 2" key="1">
    <citation type="submission" date="2015-08" db="EMBL/GenBank/DDBJ databases">
        <title>Next Generation Sequencing and Analysis of the Genome of Puccinia sorghi L Schw, the Causal Agent of Maize Common Rust.</title>
        <authorList>
            <person name="Rochi L."/>
            <person name="Burguener G."/>
            <person name="Darino M."/>
            <person name="Turjanski A."/>
            <person name="Kreff E."/>
            <person name="Dieguez M.J."/>
            <person name="Sacco F."/>
        </authorList>
    </citation>
    <scope>NUCLEOTIDE SEQUENCE [LARGE SCALE GENOMIC DNA]</scope>
    <source>
        <strain evidence="1 2">RO10H11247</strain>
    </source>
</reference>
<gene>
    <name evidence="1" type="ORF">VP01_1633g1</name>
</gene>
<proteinExistence type="predicted"/>
<dbReference type="OrthoDB" id="2506356at2759"/>
<dbReference type="EMBL" id="LAVV01006430">
    <property type="protein sequence ID" value="KNZ59971.1"/>
    <property type="molecule type" value="Genomic_DNA"/>
</dbReference>
<evidence type="ECO:0000313" key="1">
    <source>
        <dbReference type="EMBL" id="KNZ59971.1"/>
    </source>
</evidence>
<comment type="caution">
    <text evidence="1">The sequence shown here is derived from an EMBL/GenBank/DDBJ whole genome shotgun (WGS) entry which is preliminary data.</text>
</comment>